<sequence>MELTQVLARMRELMALPGNDFGWSSWNDAAEALAEFDALAAEVGAGGRPAGMRLLFLPTGPLQELSISSGWGNDYLYLAARFDEAFQAE</sequence>
<reference evidence="1 2" key="1">
    <citation type="submission" date="2024-06" db="EMBL/GenBank/DDBJ databases">
        <title>The Natural Products Discovery Center: Release of the First 8490 Sequenced Strains for Exploring Actinobacteria Biosynthetic Diversity.</title>
        <authorList>
            <person name="Kalkreuter E."/>
            <person name="Kautsar S.A."/>
            <person name="Yang D."/>
            <person name="Bader C.D."/>
            <person name="Teijaro C.N."/>
            <person name="Fluegel L."/>
            <person name="Davis C.M."/>
            <person name="Simpson J.R."/>
            <person name="Lauterbach L."/>
            <person name="Steele A.D."/>
            <person name="Gui C."/>
            <person name="Meng S."/>
            <person name="Li G."/>
            <person name="Viehrig K."/>
            <person name="Ye F."/>
            <person name="Su P."/>
            <person name="Kiefer A.F."/>
            <person name="Nichols A."/>
            <person name="Cepeda A.J."/>
            <person name="Yan W."/>
            <person name="Fan B."/>
            <person name="Jiang Y."/>
            <person name="Adhikari A."/>
            <person name="Zheng C.-J."/>
            <person name="Schuster L."/>
            <person name="Cowan T.M."/>
            <person name="Smanski M.J."/>
            <person name="Chevrette M.G."/>
            <person name="De Carvalho L.P.S."/>
            <person name="Shen B."/>
        </authorList>
    </citation>
    <scope>NUCLEOTIDE SEQUENCE [LARGE SCALE GENOMIC DNA]</scope>
    <source>
        <strain evidence="1 2">NPDC048946</strain>
    </source>
</reference>
<comment type="caution">
    <text evidence="1">The sequence shown here is derived from an EMBL/GenBank/DDBJ whole genome shotgun (WGS) entry which is preliminary data.</text>
</comment>
<evidence type="ECO:0000313" key="1">
    <source>
        <dbReference type="EMBL" id="MEU8139322.1"/>
    </source>
</evidence>
<protein>
    <recommendedName>
        <fullName evidence="3">GNAT family N-acetyltransferase</fullName>
    </recommendedName>
</protein>
<dbReference type="EMBL" id="JBEZFP010000168">
    <property type="protein sequence ID" value="MEU8139322.1"/>
    <property type="molecule type" value="Genomic_DNA"/>
</dbReference>
<evidence type="ECO:0008006" key="3">
    <source>
        <dbReference type="Google" id="ProtNLM"/>
    </source>
</evidence>
<name>A0ABV3DU92_9ACTN</name>
<gene>
    <name evidence="1" type="ORF">AB0C36_38220</name>
</gene>
<accession>A0ABV3DU92</accession>
<organism evidence="1 2">
    <name type="scientific">Streptodolium elevatio</name>
    <dbReference type="NCBI Taxonomy" id="3157996"/>
    <lineage>
        <taxon>Bacteria</taxon>
        <taxon>Bacillati</taxon>
        <taxon>Actinomycetota</taxon>
        <taxon>Actinomycetes</taxon>
        <taxon>Kitasatosporales</taxon>
        <taxon>Streptomycetaceae</taxon>
        <taxon>Streptodolium</taxon>
    </lineage>
</organism>
<dbReference type="RefSeq" id="WP_358363350.1">
    <property type="nucleotide sequence ID" value="NZ_JBEZFP010000168.1"/>
</dbReference>
<dbReference type="Proteomes" id="UP001551482">
    <property type="component" value="Unassembled WGS sequence"/>
</dbReference>
<evidence type="ECO:0000313" key="2">
    <source>
        <dbReference type="Proteomes" id="UP001551482"/>
    </source>
</evidence>
<proteinExistence type="predicted"/>
<keyword evidence="2" id="KW-1185">Reference proteome</keyword>